<dbReference type="PANTHER" id="PTHR11409:SF43">
    <property type="entry name" value="ADENOSINE DEAMINASE"/>
    <property type="match status" value="1"/>
</dbReference>
<evidence type="ECO:0000256" key="5">
    <source>
        <dbReference type="ARBA" id="ARBA00022801"/>
    </source>
</evidence>
<dbReference type="InterPro" id="IPR001365">
    <property type="entry name" value="A_deaminase_dom"/>
</dbReference>
<evidence type="ECO:0000256" key="6">
    <source>
        <dbReference type="ARBA" id="ARBA00022833"/>
    </source>
</evidence>
<feature type="domain" description="Adenosine deaminase" evidence="7">
    <location>
        <begin position="9"/>
        <end position="319"/>
    </location>
</feature>
<keyword evidence="9" id="KW-1185">Reference proteome</keyword>
<dbReference type="RefSeq" id="WP_154476241.1">
    <property type="nucleotide sequence ID" value="NZ_JAXFXH010000012.1"/>
</dbReference>
<proteinExistence type="inferred from homology"/>
<dbReference type="Gene3D" id="3.20.20.140">
    <property type="entry name" value="Metal-dependent hydrolases"/>
    <property type="match status" value="1"/>
</dbReference>
<dbReference type="PANTHER" id="PTHR11409">
    <property type="entry name" value="ADENOSINE DEAMINASE"/>
    <property type="match status" value="1"/>
</dbReference>
<dbReference type="GO" id="GO:0005829">
    <property type="term" value="C:cytosol"/>
    <property type="evidence" value="ECO:0007669"/>
    <property type="project" value="TreeGrafter"/>
</dbReference>
<evidence type="ECO:0000313" key="8">
    <source>
        <dbReference type="EMBL" id="MSR93319.1"/>
    </source>
</evidence>
<organism evidence="8 9">
    <name type="scientific">Suipraeoptans intestinalis</name>
    <dbReference type="NCBI Taxonomy" id="2606628"/>
    <lineage>
        <taxon>Bacteria</taxon>
        <taxon>Bacillati</taxon>
        <taxon>Bacillota</taxon>
        <taxon>Clostridia</taxon>
        <taxon>Lachnospirales</taxon>
        <taxon>Lachnospiraceae</taxon>
        <taxon>Suipraeoptans</taxon>
    </lineage>
</organism>
<dbReference type="EC" id="3.5.4.4" evidence="3"/>
<dbReference type="GO" id="GO:0043103">
    <property type="term" value="P:hypoxanthine salvage"/>
    <property type="evidence" value="ECO:0007669"/>
    <property type="project" value="TreeGrafter"/>
</dbReference>
<accession>A0A6N7UYH9</accession>
<gene>
    <name evidence="8" type="primary">add</name>
    <name evidence="8" type="ORF">FYJ34_03305</name>
</gene>
<dbReference type="Proteomes" id="UP000434409">
    <property type="component" value="Unassembled WGS sequence"/>
</dbReference>
<keyword evidence="5 8" id="KW-0378">Hydrolase</keyword>
<evidence type="ECO:0000259" key="7">
    <source>
        <dbReference type="Pfam" id="PF00962"/>
    </source>
</evidence>
<dbReference type="GO" id="GO:0046872">
    <property type="term" value="F:metal ion binding"/>
    <property type="evidence" value="ECO:0007669"/>
    <property type="project" value="UniProtKB-KW"/>
</dbReference>
<name>A0A6N7UYH9_9FIRM</name>
<dbReference type="AlphaFoldDB" id="A0A6N7UYH9"/>
<sequence>MCTRENRLPKLDLHCHLDGSLSREWFEEVTGRRVETSEIQVGRACRSLAEYLEKFDLPLQYLQTEENLKKAGKEFLLGAKKENIDYIEVRFAPLLSVSKGLTAQKVIEAVLEGLAEGKKECGVYYNVIVCAMRHHSVEDGLRLAEAAREFLGEGVCAMDLAGNEAAYPMHLFREVFLQARKLGLPFTIHAGECGSVENVTEAIELGARRIGHGIALRGQKQAMELCRRNQVGVELCPTSNLQTKAVKEGELYPIQEFLANDLLVSVNTDNRTVSNTSIEEEMAHIAGAYGVTEEEIRKLTQNAIETAFASDLVKQELWKKCR</sequence>
<dbReference type="Pfam" id="PF00962">
    <property type="entry name" value="A_deaminase"/>
    <property type="match status" value="1"/>
</dbReference>
<dbReference type="GO" id="GO:0006154">
    <property type="term" value="P:adenosine catabolic process"/>
    <property type="evidence" value="ECO:0007669"/>
    <property type="project" value="TreeGrafter"/>
</dbReference>
<comment type="cofactor">
    <cofactor evidence="1">
        <name>Zn(2+)</name>
        <dbReference type="ChEBI" id="CHEBI:29105"/>
    </cofactor>
</comment>
<keyword evidence="6" id="KW-0862">Zinc</keyword>
<comment type="similarity">
    <text evidence="2">Belongs to the metallo-dependent hydrolases superfamily. Adenosine and AMP deaminases family.</text>
</comment>
<dbReference type="InterPro" id="IPR006330">
    <property type="entry name" value="Ado/ade_deaminase"/>
</dbReference>
<reference evidence="8 9" key="1">
    <citation type="submission" date="2019-08" db="EMBL/GenBank/DDBJ databases">
        <title>In-depth cultivation of the pig gut microbiome towards novel bacterial diversity and tailored functional studies.</title>
        <authorList>
            <person name="Wylensek D."/>
            <person name="Hitch T.C.A."/>
            <person name="Clavel T."/>
        </authorList>
    </citation>
    <scope>NUCLEOTIDE SEQUENCE [LARGE SCALE GENOMIC DNA]</scope>
    <source>
        <strain evidence="8 9">68-1-5</strain>
    </source>
</reference>
<evidence type="ECO:0000256" key="2">
    <source>
        <dbReference type="ARBA" id="ARBA00006676"/>
    </source>
</evidence>
<dbReference type="SUPFAM" id="SSF51556">
    <property type="entry name" value="Metallo-dependent hydrolases"/>
    <property type="match status" value="1"/>
</dbReference>
<evidence type="ECO:0000256" key="3">
    <source>
        <dbReference type="ARBA" id="ARBA00012784"/>
    </source>
</evidence>
<evidence type="ECO:0000256" key="1">
    <source>
        <dbReference type="ARBA" id="ARBA00001947"/>
    </source>
</evidence>
<protein>
    <recommendedName>
        <fullName evidence="3">adenosine deaminase</fullName>
        <ecNumber evidence="3">3.5.4.4</ecNumber>
    </recommendedName>
</protein>
<dbReference type="GO" id="GO:0046103">
    <property type="term" value="P:inosine biosynthetic process"/>
    <property type="evidence" value="ECO:0007669"/>
    <property type="project" value="TreeGrafter"/>
</dbReference>
<dbReference type="InterPro" id="IPR032466">
    <property type="entry name" value="Metal_Hydrolase"/>
</dbReference>
<keyword evidence="4" id="KW-0479">Metal-binding</keyword>
<dbReference type="GO" id="GO:0004000">
    <property type="term" value="F:adenosine deaminase activity"/>
    <property type="evidence" value="ECO:0007669"/>
    <property type="project" value="TreeGrafter"/>
</dbReference>
<comment type="caution">
    <text evidence="8">The sequence shown here is derived from an EMBL/GenBank/DDBJ whole genome shotgun (WGS) entry which is preliminary data.</text>
</comment>
<dbReference type="EMBL" id="VULY01000018">
    <property type="protein sequence ID" value="MSR93319.1"/>
    <property type="molecule type" value="Genomic_DNA"/>
</dbReference>
<dbReference type="NCBIfam" id="TIGR01430">
    <property type="entry name" value="aden_deam"/>
    <property type="match status" value="1"/>
</dbReference>
<evidence type="ECO:0000313" key="9">
    <source>
        <dbReference type="Proteomes" id="UP000434409"/>
    </source>
</evidence>
<evidence type="ECO:0000256" key="4">
    <source>
        <dbReference type="ARBA" id="ARBA00022723"/>
    </source>
</evidence>